<name>A0A292YPR7_9BACL</name>
<keyword evidence="5 6" id="KW-0546">Nucleotide metabolism</keyword>
<comment type="caution">
    <text evidence="6">Lacks conserved residue(s) required for the propagation of feature annotation.</text>
</comment>
<comment type="catalytic activity">
    <reaction evidence="6">
        <text>UTP + H2O = UMP + diphosphate + H(+)</text>
        <dbReference type="Rhea" id="RHEA:29395"/>
        <dbReference type="ChEBI" id="CHEBI:15377"/>
        <dbReference type="ChEBI" id="CHEBI:15378"/>
        <dbReference type="ChEBI" id="CHEBI:33019"/>
        <dbReference type="ChEBI" id="CHEBI:46398"/>
        <dbReference type="ChEBI" id="CHEBI:57865"/>
        <dbReference type="EC" id="3.6.1.9"/>
    </reaction>
</comment>
<dbReference type="Gene3D" id="3.90.950.10">
    <property type="match status" value="1"/>
</dbReference>
<dbReference type="GO" id="GO:0036221">
    <property type="term" value="F:UTP diphosphatase activity"/>
    <property type="evidence" value="ECO:0007669"/>
    <property type="project" value="RHEA"/>
</dbReference>
<dbReference type="InterPro" id="IPR029001">
    <property type="entry name" value="ITPase-like_fam"/>
</dbReference>
<evidence type="ECO:0000256" key="1">
    <source>
        <dbReference type="ARBA" id="ARBA00001968"/>
    </source>
</evidence>
<dbReference type="GO" id="GO:0036218">
    <property type="term" value="F:dTTP diphosphatase activity"/>
    <property type="evidence" value="ECO:0007669"/>
    <property type="project" value="RHEA"/>
</dbReference>
<sequence>MMRVARLILASGSPRRRELLAGLGIAFDVIVSDVDETIKEEVMPSEMVRTLACRKASAVSNTIQDGIVVGADTIVVLDGEVLGKPVDKQDAIHMLKKLQGRSHTVYSGVAVIDAASGKQLVDHRSTLVHMRPLTDAEIEAYVETGEPLDKAGSYAIQGIGSTIVDRIDGDYFTVVGLPMELLASMLTSFGIHVLKATEETMR</sequence>
<dbReference type="NCBIfam" id="TIGR00172">
    <property type="entry name" value="maf"/>
    <property type="match status" value="1"/>
</dbReference>
<dbReference type="HAMAP" id="MF_00528">
    <property type="entry name" value="Maf"/>
    <property type="match status" value="1"/>
</dbReference>
<reference evidence="8" key="1">
    <citation type="submission" date="2017-07" db="EMBL/GenBank/DDBJ databases">
        <title>Draft genome sequence of Effusibacillus lacus strain skLN1.</title>
        <authorList>
            <person name="Watanabe M."/>
            <person name="Kojima H."/>
            <person name="Fukui M."/>
        </authorList>
    </citation>
    <scope>NUCLEOTIDE SEQUENCE [LARGE SCALE GENOMIC DNA]</scope>
    <source>
        <strain evidence="8">skLN1</strain>
    </source>
</reference>
<dbReference type="InterPro" id="IPR003697">
    <property type="entry name" value="Maf-like"/>
</dbReference>
<dbReference type="PANTHER" id="PTHR43213:SF5">
    <property type="entry name" value="BIFUNCTIONAL DTTP_UTP PYROPHOSPHATASE_METHYLTRANSFERASE PROTEIN-RELATED"/>
    <property type="match status" value="1"/>
</dbReference>
<feature type="active site" description="Proton acceptor" evidence="6">
    <location>
        <position position="72"/>
    </location>
</feature>
<evidence type="ECO:0000256" key="4">
    <source>
        <dbReference type="ARBA" id="ARBA00022801"/>
    </source>
</evidence>
<keyword evidence="4 6" id="KW-0378">Hydrolase</keyword>
<comment type="subcellular location">
    <subcellularLocation>
        <location evidence="2 6">Cytoplasm</location>
    </subcellularLocation>
</comment>
<feature type="site" description="Important for substrate specificity" evidence="6">
    <location>
        <position position="73"/>
    </location>
</feature>
<organism evidence="7 8">
    <name type="scientific">Effusibacillus lacus</name>
    <dbReference type="NCBI Taxonomy" id="1348429"/>
    <lineage>
        <taxon>Bacteria</taxon>
        <taxon>Bacillati</taxon>
        <taxon>Bacillota</taxon>
        <taxon>Bacilli</taxon>
        <taxon>Bacillales</taxon>
        <taxon>Alicyclobacillaceae</taxon>
        <taxon>Effusibacillus</taxon>
    </lineage>
</organism>
<dbReference type="Proteomes" id="UP000217785">
    <property type="component" value="Unassembled WGS sequence"/>
</dbReference>
<comment type="cofactor">
    <cofactor evidence="1 6">
        <name>a divalent metal cation</name>
        <dbReference type="ChEBI" id="CHEBI:60240"/>
    </cofactor>
</comment>
<evidence type="ECO:0000256" key="5">
    <source>
        <dbReference type="ARBA" id="ARBA00023080"/>
    </source>
</evidence>
<dbReference type="AlphaFoldDB" id="A0A292YPR7"/>
<comment type="similarity">
    <text evidence="6">Belongs to the Maf family. YhdE subfamily.</text>
</comment>
<evidence type="ECO:0000313" key="8">
    <source>
        <dbReference type="Proteomes" id="UP000217785"/>
    </source>
</evidence>
<gene>
    <name evidence="7" type="ORF">EFBL_2107</name>
</gene>
<dbReference type="SUPFAM" id="SSF52972">
    <property type="entry name" value="ITPase-like"/>
    <property type="match status" value="1"/>
</dbReference>
<keyword evidence="8" id="KW-1185">Reference proteome</keyword>
<comment type="catalytic activity">
    <reaction evidence="6">
        <text>dTTP + H2O = dTMP + diphosphate + H(+)</text>
        <dbReference type="Rhea" id="RHEA:28534"/>
        <dbReference type="ChEBI" id="CHEBI:15377"/>
        <dbReference type="ChEBI" id="CHEBI:15378"/>
        <dbReference type="ChEBI" id="CHEBI:33019"/>
        <dbReference type="ChEBI" id="CHEBI:37568"/>
        <dbReference type="ChEBI" id="CHEBI:63528"/>
        <dbReference type="EC" id="3.6.1.9"/>
    </reaction>
</comment>
<accession>A0A292YPR7</accession>
<evidence type="ECO:0000313" key="7">
    <source>
        <dbReference type="EMBL" id="GAX90480.1"/>
    </source>
</evidence>
<protein>
    <recommendedName>
        <fullName evidence="6">dTTP/UTP pyrophosphatase</fullName>
        <shortName evidence="6">dTTPase/UTPase</shortName>
        <ecNumber evidence="6">3.6.1.9</ecNumber>
    </recommendedName>
    <alternativeName>
        <fullName evidence="6">Nucleoside triphosphate pyrophosphatase</fullName>
    </alternativeName>
    <alternativeName>
        <fullName evidence="6">Nucleotide pyrophosphatase</fullName>
        <shortName evidence="6">Nucleotide PPase</shortName>
    </alternativeName>
</protein>
<dbReference type="GO" id="GO:0009117">
    <property type="term" value="P:nucleotide metabolic process"/>
    <property type="evidence" value="ECO:0007669"/>
    <property type="project" value="UniProtKB-KW"/>
</dbReference>
<dbReference type="EC" id="3.6.1.9" evidence="6"/>
<dbReference type="FunFam" id="3.90.950.10:FF:000005">
    <property type="entry name" value="7-methyl-GTP pyrophosphatase"/>
    <property type="match status" value="1"/>
</dbReference>
<dbReference type="GO" id="GO:0005737">
    <property type="term" value="C:cytoplasm"/>
    <property type="evidence" value="ECO:0007669"/>
    <property type="project" value="UniProtKB-SubCell"/>
</dbReference>
<comment type="function">
    <text evidence="6">Nucleoside triphosphate pyrophosphatase that hydrolyzes dTTP and UTP. May have a dual role in cell division arrest and in preventing the incorporation of modified nucleotides into cellular nucleic acids.</text>
</comment>
<evidence type="ECO:0000256" key="6">
    <source>
        <dbReference type="HAMAP-Rule" id="MF_00528"/>
    </source>
</evidence>
<dbReference type="CDD" id="cd00555">
    <property type="entry name" value="Maf"/>
    <property type="match status" value="1"/>
</dbReference>
<evidence type="ECO:0000256" key="3">
    <source>
        <dbReference type="ARBA" id="ARBA00022490"/>
    </source>
</evidence>
<dbReference type="EMBL" id="BDUF01000057">
    <property type="protein sequence ID" value="GAX90480.1"/>
    <property type="molecule type" value="Genomic_DNA"/>
</dbReference>
<dbReference type="PANTHER" id="PTHR43213">
    <property type="entry name" value="BIFUNCTIONAL DTTP/UTP PYROPHOSPHATASE/METHYLTRANSFERASE PROTEIN-RELATED"/>
    <property type="match status" value="1"/>
</dbReference>
<feature type="site" description="Important for substrate specificity" evidence="6">
    <location>
        <position position="15"/>
    </location>
</feature>
<comment type="caution">
    <text evidence="7">The sequence shown here is derived from an EMBL/GenBank/DDBJ whole genome shotgun (WGS) entry which is preliminary data.</text>
</comment>
<feature type="site" description="Important for substrate specificity" evidence="6">
    <location>
        <position position="157"/>
    </location>
</feature>
<dbReference type="Pfam" id="PF02545">
    <property type="entry name" value="Maf"/>
    <property type="match status" value="1"/>
</dbReference>
<evidence type="ECO:0000256" key="2">
    <source>
        <dbReference type="ARBA" id="ARBA00004496"/>
    </source>
</evidence>
<keyword evidence="3 6" id="KW-0963">Cytoplasm</keyword>
<proteinExistence type="inferred from homology"/>
<dbReference type="PIRSF" id="PIRSF006305">
    <property type="entry name" value="Maf"/>
    <property type="match status" value="1"/>
</dbReference>